<reference evidence="1" key="1">
    <citation type="journal article" date="2015" name="Nature">
        <title>Complex archaea that bridge the gap between prokaryotes and eukaryotes.</title>
        <authorList>
            <person name="Spang A."/>
            <person name="Saw J.H."/>
            <person name="Jorgensen S.L."/>
            <person name="Zaremba-Niedzwiedzka K."/>
            <person name="Martijn J."/>
            <person name="Lind A.E."/>
            <person name="van Eijk R."/>
            <person name="Schleper C."/>
            <person name="Guy L."/>
            <person name="Ettema T.J."/>
        </authorList>
    </citation>
    <scope>NUCLEOTIDE SEQUENCE</scope>
</reference>
<proteinExistence type="predicted"/>
<gene>
    <name evidence="1" type="ORF">LCGC14_3042220</name>
</gene>
<dbReference type="AlphaFoldDB" id="A0A0F8YX67"/>
<sequence>MAFGKAPEVKEIILPKLDLREMEITVVGDSILVVNQFTAKAKQEILDDHMKKAKKKKAAKDPQKLFEGSMYKMKGGGYGFPAIGFKSAAVSACSFVDGVTKVAARGAFHIDGELVPIQGKPTLRTDMVRIGMGKFDVRVRAEFKKWKAKILIRFNTAILSPEQIVNLFNHAGFSVGVGENRPGKSGNTWGMFHVE</sequence>
<name>A0A0F8YX67_9ZZZZ</name>
<evidence type="ECO:0000313" key="1">
    <source>
        <dbReference type="EMBL" id="KKK58659.1"/>
    </source>
</evidence>
<protein>
    <submittedName>
        <fullName evidence="1">Uncharacterized protein</fullName>
    </submittedName>
</protein>
<accession>A0A0F8YX67</accession>
<comment type="caution">
    <text evidence="1">The sequence shown here is derived from an EMBL/GenBank/DDBJ whole genome shotgun (WGS) entry which is preliminary data.</text>
</comment>
<dbReference type="EMBL" id="LAZR01063865">
    <property type="protein sequence ID" value="KKK58659.1"/>
    <property type="molecule type" value="Genomic_DNA"/>
</dbReference>
<organism evidence="1">
    <name type="scientific">marine sediment metagenome</name>
    <dbReference type="NCBI Taxonomy" id="412755"/>
    <lineage>
        <taxon>unclassified sequences</taxon>
        <taxon>metagenomes</taxon>
        <taxon>ecological metagenomes</taxon>
    </lineage>
</organism>